<organism evidence="1 2">
    <name type="scientific">Parageobacillus thermantarcticus</name>
    <dbReference type="NCBI Taxonomy" id="186116"/>
    <lineage>
        <taxon>Bacteria</taxon>
        <taxon>Bacillati</taxon>
        <taxon>Bacillota</taxon>
        <taxon>Bacilli</taxon>
        <taxon>Bacillales</taxon>
        <taxon>Anoxybacillaceae</taxon>
        <taxon>Parageobacillus</taxon>
    </lineage>
</organism>
<reference evidence="2" key="1">
    <citation type="submission" date="2016-10" db="EMBL/GenBank/DDBJ databases">
        <authorList>
            <person name="Varghese N."/>
            <person name="Submissions S."/>
        </authorList>
    </citation>
    <scope>NUCLEOTIDE SEQUENCE [LARGE SCALE GENOMIC DNA]</scope>
    <source>
        <strain evidence="2">M1</strain>
    </source>
</reference>
<keyword evidence="2" id="KW-1185">Reference proteome</keyword>
<dbReference type="OrthoDB" id="2936143at2"/>
<sequence length="75" mass="9001">MKSQEIDRDLKAYMQLKIDLLKTAECINDCTEEKDKEHFRTKALHYAKELKKLREYIEEVHGLKLCQCCFFTESE</sequence>
<dbReference type="EMBL" id="FOJS01000095">
    <property type="protein sequence ID" value="SFA57394.1"/>
    <property type="molecule type" value="Genomic_DNA"/>
</dbReference>
<dbReference type="Proteomes" id="UP000198650">
    <property type="component" value="Unassembled WGS sequence"/>
</dbReference>
<accession>A0A1I0U020</accession>
<gene>
    <name evidence="1" type="ORF">SAMN05192569_10951</name>
</gene>
<dbReference type="AlphaFoldDB" id="A0A1I0U020"/>
<proteinExistence type="predicted"/>
<dbReference type="RefSeq" id="WP_090952518.1">
    <property type="nucleotide sequence ID" value="NZ_FOJS01000095.1"/>
</dbReference>
<protein>
    <submittedName>
        <fullName evidence="1">Uncharacterized protein</fullName>
    </submittedName>
</protein>
<name>A0A1I0U020_9BACL</name>
<evidence type="ECO:0000313" key="1">
    <source>
        <dbReference type="EMBL" id="SFA57394.1"/>
    </source>
</evidence>
<evidence type="ECO:0000313" key="2">
    <source>
        <dbReference type="Proteomes" id="UP000198650"/>
    </source>
</evidence>